<evidence type="ECO:0000313" key="4">
    <source>
        <dbReference type="Proteomes" id="UP001163266"/>
    </source>
</evidence>
<dbReference type="Proteomes" id="UP001163266">
    <property type="component" value="Chromosome"/>
</dbReference>
<protein>
    <submittedName>
        <fullName evidence="3">HIT family protein</fullName>
    </submittedName>
</protein>
<dbReference type="EMBL" id="CP110257">
    <property type="protein sequence ID" value="UZD55646.1"/>
    <property type="molecule type" value="Genomic_DNA"/>
</dbReference>
<proteinExistence type="predicted"/>
<dbReference type="Pfam" id="PF01230">
    <property type="entry name" value="HIT"/>
    <property type="match status" value="1"/>
</dbReference>
<sequence>MRLADCELCLQPGGLPVWEGAAWRIVRVADPSFPAFYRVISRAHHREWTDVPPGERRVGMALVEAVEEALRSLLPESKINLASFGNVVAHVHWHVMARFAWDSHFPQPLWGLAQREADEAHLESLVRLLPALDQAVRQAASQAVASSGA</sequence>
<evidence type="ECO:0000313" key="3">
    <source>
        <dbReference type="EMBL" id="UZD55646.1"/>
    </source>
</evidence>
<reference evidence="3" key="1">
    <citation type="submission" date="2022-10" db="EMBL/GenBank/DDBJ databases">
        <title>Complete genome sequence of Schlegelella aquatica LMG 23380.</title>
        <authorList>
            <person name="Musilova J."/>
            <person name="Kourilova X."/>
            <person name="Bezdicek M."/>
            <person name="Hermankova K."/>
            <person name="Obruca S."/>
            <person name="Sedlar K."/>
        </authorList>
    </citation>
    <scope>NUCLEOTIDE SEQUENCE</scope>
    <source>
        <strain evidence="3">LMG 23380</strain>
    </source>
</reference>
<dbReference type="RefSeq" id="WP_264893400.1">
    <property type="nucleotide sequence ID" value="NZ_CP110257.1"/>
</dbReference>
<gene>
    <name evidence="3" type="ORF">OMP39_03395</name>
</gene>
<name>A0ABY6MUG1_9BURK</name>
<organism evidence="3 4">
    <name type="scientific">Caldimonas aquatica</name>
    <dbReference type="NCBI Taxonomy" id="376175"/>
    <lineage>
        <taxon>Bacteria</taxon>
        <taxon>Pseudomonadati</taxon>
        <taxon>Pseudomonadota</taxon>
        <taxon>Betaproteobacteria</taxon>
        <taxon>Burkholderiales</taxon>
        <taxon>Sphaerotilaceae</taxon>
        <taxon>Caldimonas</taxon>
    </lineage>
</organism>
<dbReference type="PROSITE" id="PS51084">
    <property type="entry name" value="HIT_2"/>
    <property type="match status" value="1"/>
</dbReference>
<dbReference type="SUPFAM" id="SSF54197">
    <property type="entry name" value="HIT-like"/>
    <property type="match status" value="1"/>
</dbReference>
<accession>A0ABY6MUG1</accession>
<evidence type="ECO:0000256" key="1">
    <source>
        <dbReference type="PROSITE-ProRule" id="PRU00464"/>
    </source>
</evidence>
<feature type="short sequence motif" description="Histidine triad motif" evidence="1">
    <location>
        <begin position="90"/>
        <end position="94"/>
    </location>
</feature>
<dbReference type="Gene3D" id="3.30.428.10">
    <property type="entry name" value="HIT-like"/>
    <property type="match status" value="1"/>
</dbReference>
<feature type="domain" description="HIT" evidence="2">
    <location>
        <begin position="31"/>
        <end position="105"/>
    </location>
</feature>
<keyword evidence="4" id="KW-1185">Reference proteome</keyword>
<dbReference type="InterPro" id="IPR011146">
    <property type="entry name" value="HIT-like"/>
</dbReference>
<evidence type="ECO:0000259" key="2">
    <source>
        <dbReference type="PROSITE" id="PS51084"/>
    </source>
</evidence>
<dbReference type="InterPro" id="IPR036265">
    <property type="entry name" value="HIT-like_sf"/>
</dbReference>